<dbReference type="EC" id="2.3.2.27" evidence="4"/>
<dbReference type="PROSITE" id="PS50089">
    <property type="entry name" value="ZF_RING_2"/>
    <property type="match status" value="1"/>
</dbReference>
<dbReference type="SMR" id="A0A445D794"/>
<comment type="similarity">
    <text evidence="14">Belongs to the RING-type zinc finger family. ATL subfamily.</text>
</comment>
<evidence type="ECO:0000256" key="7">
    <source>
        <dbReference type="ARBA" id="ARBA00022723"/>
    </source>
</evidence>
<evidence type="ECO:0000256" key="1">
    <source>
        <dbReference type="ARBA" id="ARBA00000900"/>
    </source>
</evidence>
<feature type="chain" id="PRO_5018973064" description="RING-type E3 ubiquitin transferase" evidence="17">
    <location>
        <begin position="28"/>
        <end position="458"/>
    </location>
</feature>
<evidence type="ECO:0000256" key="12">
    <source>
        <dbReference type="ARBA" id="ARBA00022989"/>
    </source>
</evidence>
<dbReference type="PANTHER" id="PTHR46279">
    <property type="entry name" value="RING/U-BOX SUPERFAMILY PROTEIN"/>
    <property type="match status" value="1"/>
</dbReference>
<keyword evidence="10" id="KW-0833">Ubl conjugation pathway</keyword>
<evidence type="ECO:0000256" key="15">
    <source>
        <dbReference type="PROSITE-ProRule" id="PRU00175"/>
    </source>
</evidence>
<feature type="domain" description="RING-type" evidence="18">
    <location>
        <begin position="412"/>
        <end position="454"/>
    </location>
</feature>
<dbReference type="SMART" id="SM00184">
    <property type="entry name" value="RING"/>
    <property type="match status" value="1"/>
</dbReference>
<evidence type="ECO:0000256" key="16">
    <source>
        <dbReference type="SAM" id="Phobius"/>
    </source>
</evidence>
<dbReference type="GO" id="GO:0008270">
    <property type="term" value="F:zinc ion binding"/>
    <property type="evidence" value="ECO:0007669"/>
    <property type="project" value="UniProtKB-KW"/>
</dbReference>
<proteinExistence type="inferred from homology"/>
<comment type="pathway">
    <text evidence="3">Protein modification; protein ubiquitination.</text>
</comment>
<dbReference type="Pfam" id="PF13639">
    <property type="entry name" value="zf-RING_2"/>
    <property type="match status" value="1"/>
</dbReference>
<dbReference type="Proteomes" id="UP000289738">
    <property type="component" value="Chromosome A05"/>
</dbReference>
<keyword evidence="5" id="KW-0808">Transferase</keyword>
<evidence type="ECO:0000313" key="20">
    <source>
        <dbReference type="Proteomes" id="UP000289738"/>
    </source>
</evidence>
<keyword evidence="11" id="KW-0862">Zinc</keyword>
<organism evidence="19 20">
    <name type="scientific">Arachis hypogaea</name>
    <name type="common">Peanut</name>
    <dbReference type="NCBI Taxonomy" id="3818"/>
    <lineage>
        <taxon>Eukaryota</taxon>
        <taxon>Viridiplantae</taxon>
        <taxon>Streptophyta</taxon>
        <taxon>Embryophyta</taxon>
        <taxon>Tracheophyta</taxon>
        <taxon>Spermatophyta</taxon>
        <taxon>Magnoliopsida</taxon>
        <taxon>eudicotyledons</taxon>
        <taxon>Gunneridae</taxon>
        <taxon>Pentapetalae</taxon>
        <taxon>rosids</taxon>
        <taxon>fabids</taxon>
        <taxon>Fabales</taxon>
        <taxon>Fabaceae</taxon>
        <taxon>Papilionoideae</taxon>
        <taxon>50 kb inversion clade</taxon>
        <taxon>dalbergioids sensu lato</taxon>
        <taxon>Dalbergieae</taxon>
        <taxon>Pterocarpus clade</taxon>
        <taxon>Arachis</taxon>
    </lineage>
</organism>
<dbReference type="Pfam" id="PF13947">
    <property type="entry name" value="GUB_WAK_bind"/>
    <property type="match status" value="1"/>
</dbReference>
<accession>A0A445D794</accession>
<gene>
    <name evidence="19" type="ORF">Ahy_A05g024721</name>
</gene>
<dbReference type="AlphaFoldDB" id="A0A445D794"/>
<dbReference type="STRING" id="3818.A0A445D794"/>
<dbReference type="InterPro" id="IPR001841">
    <property type="entry name" value="Znf_RING"/>
</dbReference>
<dbReference type="Gramene" id="arahy.Tifrunner.gnm2.ann2.Ah05g208300.1">
    <property type="protein sequence ID" value="arahy.Tifrunner.gnm2.ann2.Ah05g208300.1-CDS"/>
    <property type="gene ID" value="arahy.Tifrunner.gnm2.ann2.Ah05g208300"/>
</dbReference>
<dbReference type="SUPFAM" id="SSF57850">
    <property type="entry name" value="RING/U-box"/>
    <property type="match status" value="1"/>
</dbReference>
<evidence type="ECO:0000256" key="9">
    <source>
        <dbReference type="ARBA" id="ARBA00022771"/>
    </source>
</evidence>
<evidence type="ECO:0000256" key="2">
    <source>
        <dbReference type="ARBA" id="ARBA00004167"/>
    </source>
</evidence>
<evidence type="ECO:0000313" key="19">
    <source>
        <dbReference type="EMBL" id="RYR58854.1"/>
    </source>
</evidence>
<keyword evidence="6 16" id="KW-0812">Transmembrane</keyword>
<keyword evidence="9 15" id="KW-0863">Zinc-finger</keyword>
<name>A0A445D794_ARAHY</name>
<feature type="signal peptide" evidence="17">
    <location>
        <begin position="1"/>
        <end position="27"/>
    </location>
</feature>
<keyword evidence="12 16" id="KW-1133">Transmembrane helix</keyword>
<dbReference type="EMBL" id="SDMP01000005">
    <property type="protein sequence ID" value="RYR58854.1"/>
    <property type="molecule type" value="Genomic_DNA"/>
</dbReference>
<evidence type="ECO:0000256" key="17">
    <source>
        <dbReference type="SAM" id="SignalP"/>
    </source>
</evidence>
<feature type="transmembrane region" description="Helical" evidence="16">
    <location>
        <begin position="304"/>
        <end position="324"/>
    </location>
</feature>
<dbReference type="OrthoDB" id="21204at2759"/>
<protein>
    <recommendedName>
        <fullName evidence="4">RING-type E3 ubiquitin transferase</fullName>
        <ecNumber evidence="4">2.3.2.27</ecNumber>
    </recommendedName>
</protein>
<evidence type="ECO:0000256" key="13">
    <source>
        <dbReference type="ARBA" id="ARBA00023136"/>
    </source>
</evidence>
<keyword evidence="20" id="KW-1185">Reference proteome</keyword>
<dbReference type="PANTHER" id="PTHR46279:SF31">
    <property type="entry name" value="RING-H2 FINGER PROTEIN ATL20-LIKE ISOFORM X1"/>
    <property type="match status" value="1"/>
</dbReference>
<dbReference type="Gene3D" id="3.30.40.10">
    <property type="entry name" value="Zinc/RING finger domain, C3HC4 (zinc finger)"/>
    <property type="match status" value="1"/>
</dbReference>
<dbReference type="GO" id="GO:0030247">
    <property type="term" value="F:polysaccharide binding"/>
    <property type="evidence" value="ECO:0007669"/>
    <property type="project" value="InterPro"/>
</dbReference>
<dbReference type="CDD" id="cd16461">
    <property type="entry name" value="RING-H2_EL5-like"/>
    <property type="match status" value="1"/>
</dbReference>
<dbReference type="GO" id="GO:0016020">
    <property type="term" value="C:membrane"/>
    <property type="evidence" value="ECO:0007669"/>
    <property type="project" value="UniProtKB-SubCell"/>
</dbReference>
<evidence type="ECO:0000256" key="14">
    <source>
        <dbReference type="ARBA" id="ARBA00024209"/>
    </source>
</evidence>
<comment type="caution">
    <text evidence="19">The sequence shown here is derived from an EMBL/GenBank/DDBJ whole genome shotgun (WGS) entry which is preliminary data.</text>
</comment>
<comment type="subcellular location">
    <subcellularLocation>
        <location evidence="2">Membrane</location>
        <topology evidence="2">Single-pass membrane protein</topology>
    </subcellularLocation>
</comment>
<evidence type="ECO:0000256" key="8">
    <source>
        <dbReference type="ARBA" id="ARBA00022729"/>
    </source>
</evidence>
<evidence type="ECO:0000256" key="10">
    <source>
        <dbReference type="ARBA" id="ARBA00022786"/>
    </source>
</evidence>
<sequence>MIIGPMANLLITLFLISIFEFLFLANATRSKTTSPACGSRYCGSSEVAIEFPFHLTQDHTSFVEGDARCGYQGFEVSCNQRNLMISLPNGGGEFIVKNISLEHQYIWVNDPNECFAKRFLQGKDLIKDSPFLWGLPNSKRVMFYNCSELAGIDVDPQLRLPCLSDDEKHYYSVIVLSESDIENENYYSSRCRNIGSALFPVKDVSEDDSSISSRQIRDELVHFDMKLQWFRPSCYCKEDQHCGFIPNTDFDVVCYNHKNQEQDMLLELDSGYSNNNGNGHMQALSGTSGSPPSYYYGEKEESKFAIGLGTLGILILLFYVAFHITKEMREERLRQRIMETQHARARRMLLSQQRQLGELRRLRMMESSSIISERYPATSDENSTIIIELEQCPVIQLGDSGQLPTMLMDNVCSICLSEYEAKETLRSMPQCNHFFHSHCIDAWLKMNATCPLCRKLPI</sequence>
<comment type="catalytic activity">
    <reaction evidence="1">
        <text>S-ubiquitinyl-[E2 ubiquitin-conjugating enzyme]-L-cysteine + [acceptor protein]-L-lysine = [E2 ubiquitin-conjugating enzyme]-L-cysteine + N(6)-ubiquitinyl-[acceptor protein]-L-lysine.</text>
        <dbReference type="EC" id="2.3.2.27"/>
    </reaction>
</comment>
<evidence type="ECO:0000259" key="18">
    <source>
        <dbReference type="PROSITE" id="PS50089"/>
    </source>
</evidence>
<evidence type="ECO:0000256" key="4">
    <source>
        <dbReference type="ARBA" id="ARBA00012483"/>
    </source>
</evidence>
<dbReference type="InterPro" id="IPR025287">
    <property type="entry name" value="WAK_GUB"/>
</dbReference>
<evidence type="ECO:0000256" key="6">
    <source>
        <dbReference type="ARBA" id="ARBA00022692"/>
    </source>
</evidence>
<dbReference type="GO" id="GO:0061630">
    <property type="term" value="F:ubiquitin protein ligase activity"/>
    <property type="evidence" value="ECO:0007669"/>
    <property type="project" value="UniProtKB-EC"/>
</dbReference>
<evidence type="ECO:0000256" key="5">
    <source>
        <dbReference type="ARBA" id="ARBA00022679"/>
    </source>
</evidence>
<keyword evidence="8 17" id="KW-0732">Signal</keyword>
<keyword evidence="13 16" id="KW-0472">Membrane</keyword>
<dbReference type="InterPro" id="IPR013083">
    <property type="entry name" value="Znf_RING/FYVE/PHD"/>
</dbReference>
<keyword evidence="7" id="KW-0479">Metal-binding</keyword>
<dbReference type="InterPro" id="IPR046948">
    <property type="entry name" value="ATL20-22-like"/>
</dbReference>
<reference evidence="19 20" key="1">
    <citation type="submission" date="2019-01" db="EMBL/GenBank/DDBJ databases">
        <title>Sequencing of cultivated peanut Arachis hypogaea provides insights into genome evolution and oil improvement.</title>
        <authorList>
            <person name="Chen X."/>
        </authorList>
    </citation>
    <scope>NUCLEOTIDE SEQUENCE [LARGE SCALE GENOMIC DNA]</scope>
    <source>
        <strain evidence="20">cv. Fuhuasheng</strain>
        <tissue evidence="19">Leaves</tissue>
    </source>
</reference>
<evidence type="ECO:0000256" key="3">
    <source>
        <dbReference type="ARBA" id="ARBA00004906"/>
    </source>
</evidence>
<evidence type="ECO:0000256" key="11">
    <source>
        <dbReference type="ARBA" id="ARBA00022833"/>
    </source>
</evidence>